<name>L9L061_TUPCH</name>
<evidence type="ECO:0000313" key="5">
    <source>
        <dbReference type="EMBL" id="ELW68585.1"/>
    </source>
</evidence>
<proteinExistence type="predicted"/>
<gene>
    <name evidence="5" type="ORF">TREES_T100008851</name>
</gene>
<feature type="region of interest" description="Disordered" evidence="3">
    <location>
        <begin position="27"/>
        <end position="136"/>
    </location>
</feature>
<dbReference type="Gene3D" id="1.10.238.10">
    <property type="entry name" value="EF-hand"/>
    <property type="match status" value="1"/>
</dbReference>
<dbReference type="InterPro" id="IPR018247">
    <property type="entry name" value="EF_Hand_1_Ca_BS"/>
</dbReference>
<dbReference type="PROSITE" id="PS00018">
    <property type="entry name" value="EF_HAND_1"/>
    <property type="match status" value="1"/>
</dbReference>
<dbReference type="STRING" id="246437.L9L061"/>
<feature type="region of interest" description="Disordered" evidence="3">
    <location>
        <begin position="188"/>
        <end position="212"/>
    </location>
</feature>
<keyword evidence="2" id="KW-0106">Calcium</keyword>
<sequence>MTGLSLERPLAGCGNCSLALPLLEALTQDPEKAPTQTPRKRQSSWASQGEPGKLPAGQDQAKPESELELLSSRVPAAPERLQQPGKGAEDQQRRQQNPGTAEGQPPKSCQGPKYQSPPGHQAANGSDTVQPTELPCTLDGCGHPLVGEAPNEAGSPHIRLQGALLEPGSGEQEEDSAQEQMPLTPVVTPEEKTASSFLPSTSRSKTPRESMVRDIGERRELDCVQKQPLEPTVTTGAQNLRNLPQGFMKCLLEVEEEEATHRRALKARTLTARKSSRILTSVPTSVPFGSSSPSLILTLPQTSFSAPPTVPLWARPPVPGPAPSPVGAVVQASMPDPALSVPMDPGWRRTEVLYLSDERSLSYAKARRNLMKLYQNWEERSEEHLTLKQEEAFRIYFEIFDGPGEVDAQSLENILLLVGFSVTPAQVEDALMSADVDGDGHVDFRDFLAVMTDTRRFFCSVEQNTLADMAPQNPHTLLFEILSLLVEMLALPEAALEEITNYYQKKLKEGTYRVREMESAIGQLRSRKKLHYNLQHTELEISERRVFRILNRLKPQNYATNLQSPYAQVPCIPLCPQLDKKMVRRKQGNHYVLDQCPPASLGPDIRSRFFQPGPQGSRENSSDGKKWLSSVPARMH</sequence>
<evidence type="ECO:0000259" key="4">
    <source>
        <dbReference type="PROSITE" id="PS50222"/>
    </source>
</evidence>
<organism evidence="5 6">
    <name type="scientific">Tupaia chinensis</name>
    <name type="common">Chinese tree shrew</name>
    <name type="synonym">Tupaia belangeri chinensis</name>
    <dbReference type="NCBI Taxonomy" id="246437"/>
    <lineage>
        <taxon>Eukaryota</taxon>
        <taxon>Metazoa</taxon>
        <taxon>Chordata</taxon>
        <taxon>Craniata</taxon>
        <taxon>Vertebrata</taxon>
        <taxon>Euteleostomi</taxon>
        <taxon>Mammalia</taxon>
        <taxon>Eutheria</taxon>
        <taxon>Euarchontoglires</taxon>
        <taxon>Scandentia</taxon>
        <taxon>Tupaiidae</taxon>
        <taxon>Tupaia</taxon>
    </lineage>
</organism>
<feature type="domain" description="EF-hand" evidence="4">
    <location>
        <begin position="422"/>
        <end position="457"/>
    </location>
</feature>
<feature type="compositionally biased region" description="Polar residues" evidence="3">
    <location>
        <begin position="194"/>
        <end position="204"/>
    </location>
</feature>
<dbReference type="EMBL" id="KB320563">
    <property type="protein sequence ID" value="ELW68585.1"/>
    <property type="molecule type" value="Genomic_DNA"/>
</dbReference>
<reference evidence="6" key="2">
    <citation type="journal article" date="2013" name="Nat. Commun.">
        <title>Genome of the Chinese tree shrew.</title>
        <authorList>
            <person name="Fan Y."/>
            <person name="Huang Z.Y."/>
            <person name="Cao C.C."/>
            <person name="Chen C.S."/>
            <person name="Chen Y.X."/>
            <person name="Fan D.D."/>
            <person name="He J."/>
            <person name="Hou H.L."/>
            <person name="Hu L."/>
            <person name="Hu X.T."/>
            <person name="Jiang X.T."/>
            <person name="Lai R."/>
            <person name="Lang Y.S."/>
            <person name="Liang B."/>
            <person name="Liao S.G."/>
            <person name="Mu D."/>
            <person name="Ma Y.Y."/>
            <person name="Niu Y.Y."/>
            <person name="Sun X.Q."/>
            <person name="Xia J.Q."/>
            <person name="Xiao J."/>
            <person name="Xiong Z.Q."/>
            <person name="Xu L."/>
            <person name="Yang L."/>
            <person name="Zhang Y."/>
            <person name="Zhao W."/>
            <person name="Zhao X.D."/>
            <person name="Zheng Y.T."/>
            <person name="Zhou J.M."/>
            <person name="Zhu Y.B."/>
            <person name="Zhang G.J."/>
            <person name="Wang J."/>
            <person name="Yao Y.G."/>
        </authorList>
    </citation>
    <scope>NUCLEOTIDE SEQUENCE [LARGE SCALE GENOMIC DNA]</scope>
</reference>
<dbReference type="PROSITE" id="PS50222">
    <property type="entry name" value="EF_HAND_2"/>
    <property type="match status" value="1"/>
</dbReference>
<dbReference type="InterPro" id="IPR002048">
    <property type="entry name" value="EF_hand_dom"/>
</dbReference>
<dbReference type="eggNOG" id="KOG0027">
    <property type="taxonomic scope" value="Eukaryota"/>
</dbReference>
<dbReference type="GO" id="GO:0005509">
    <property type="term" value="F:calcium ion binding"/>
    <property type="evidence" value="ECO:0007669"/>
    <property type="project" value="InterPro"/>
</dbReference>
<dbReference type="AlphaFoldDB" id="L9L061"/>
<evidence type="ECO:0000256" key="2">
    <source>
        <dbReference type="ARBA" id="ARBA00022837"/>
    </source>
</evidence>
<dbReference type="SUPFAM" id="SSF47473">
    <property type="entry name" value="EF-hand"/>
    <property type="match status" value="1"/>
</dbReference>
<evidence type="ECO:0000256" key="3">
    <source>
        <dbReference type="SAM" id="MobiDB-lite"/>
    </source>
</evidence>
<dbReference type="InterPro" id="IPR043520">
    <property type="entry name" value="SPT21"/>
</dbReference>
<feature type="region of interest" description="Disordered" evidence="3">
    <location>
        <begin position="604"/>
        <end position="636"/>
    </location>
</feature>
<dbReference type="PANTHER" id="PTHR47500">
    <property type="entry name" value="EF-HAND CALCIUM-BINDING DOMAIN-CONTAINING PROTEIN"/>
    <property type="match status" value="1"/>
</dbReference>
<protein>
    <submittedName>
        <fullName evidence="5">Spermatogenesis-associated protein 21</fullName>
    </submittedName>
</protein>
<accession>L9L061</accession>
<keyword evidence="1" id="KW-0479">Metal-binding</keyword>
<reference evidence="6" key="1">
    <citation type="submission" date="2012-07" db="EMBL/GenBank/DDBJ databases">
        <title>Genome of the Chinese tree shrew, a rising model animal genetically related to primates.</title>
        <authorList>
            <person name="Zhang G."/>
            <person name="Fan Y."/>
            <person name="Yao Y."/>
            <person name="Huang Z."/>
        </authorList>
    </citation>
    <scope>NUCLEOTIDE SEQUENCE [LARGE SCALE GENOMIC DNA]</scope>
</reference>
<dbReference type="FunCoup" id="L9L061">
    <property type="interactions" value="1"/>
</dbReference>
<dbReference type="InParanoid" id="L9L061"/>
<keyword evidence="6" id="KW-1185">Reference proteome</keyword>
<dbReference type="InterPro" id="IPR011992">
    <property type="entry name" value="EF-hand-dom_pair"/>
</dbReference>
<evidence type="ECO:0000256" key="1">
    <source>
        <dbReference type="ARBA" id="ARBA00022723"/>
    </source>
</evidence>
<dbReference type="SMART" id="SM00054">
    <property type="entry name" value="EFh"/>
    <property type="match status" value="1"/>
</dbReference>
<dbReference type="CDD" id="cd00051">
    <property type="entry name" value="EFh"/>
    <property type="match status" value="1"/>
</dbReference>
<evidence type="ECO:0000313" key="6">
    <source>
        <dbReference type="Proteomes" id="UP000011518"/>
    </source>
</evidence>
<dbReference type="PANTHER" id="PTHR47500:SF1">
    <property type="entry name" value="SPERMATOGENESIS-ASSOCIATED PROTEIN 21"/>
    <property type="match status" value="1"/>
</dbReference>
<dbReference type="Proteomes" id="UP000011518">
    <property type="component" value="Unassembled WGS sequence"/>
</dbReference>